<evidence type="ECO:0000313" key="1">
    <source>
        <dbReference type="EMBL" id="SFR67148.1"/>
    </source>
</evidence>
<dbReference type="EMBL" id="FOYZ01000003">
    <property type="protein sequence ID" value="SFR67148.1"/>
    <property type="molecule type" value="Genomic_DNA"/>
</dbReference>
<dbReference type="STRING" id="37658.SAMN05661086_00835"/>
<accession>A0A1I6IKC9</accession>
<organism evidence="1 2">
    <name type="scientific">Anaeromicropila populeti</name>
    <dbReference type="NCBI Taxonomy" id="37658"/>
    <lineage>
        <taxon>Bacteria</taxon>
        <taxon>Bacillati</taxon>
        <taxon>Bacillota</taxon>
        <taxon>Clostridia</taxon>
        <taxon>Lachnospirales</taxon>
        <taxon>Lachnospiraceae</taxon>
        <taxon>Anaeromicropila</taxon>
    </lineage>
</organism>
<proteinExistence type="predicted"/>
<reference evidence="1 2" key="1">
    <citation type="submission" date="2016-10" db="EMBL/GenBank/DDBJ databases">
        <authorList>
            <person name="de Groot N.N."/>
        </authorList>
    </citation>
    <scope>NUCLEOTIDE SEQUENCE [LARGE SCALE GENOMIC DNA]</scope>
    <source>
        <strain evidence="1 2">743A</strain>
    </source>
</reference>
<protein>
    <recommendedName>
        <fullName evidence="3">DUF739 domain-containing protein</fullName>
    </recommendedName>
</protein>
<evidence type="ECO:0008006" key="3">
    <source>
        <dbReference type="Google" id="ProtNLM"/>
    </source>
</evidence>
<dbReference type="Proteomes" id="UP000199659">
    <property type="component" value="Unassembled WGS sequence"/>
</dbReference>
<name>A0A1I6IKC9_9FIRM</name>
<dbReference type="RefSeq" id="WP_092559451.1">
    <property type="nucleotide sequence ID" value="NZ_FOYZ01000003.1"/>
</dbReference>
<dbReference type="Pfam" id="PF05339">
    <property type="entry name" value="DUF739"/>
    <property type="match status" value="1"/>
</dbReference>
<dbReference type="AlphaFoldDB" id="A0A1I6IKC9"/>
<evidence type="ECO:0000313" key="2">
    <source>
        <dbReference type="Proteomes" id="UP000199659"/>
    </source>
</evidence>
<keyword evidence="2" id="KW-1185">Reference proteome</keyword>
<dbReference type="InterPro" id="IPR008003">
    <property type="entry name" value="DUF739"/>
</dbReference>
<sequence>MIYNYSKLLGRIKEIYGTQEKFAKALGMGRVSLSQRLNCKLEFTQNEINRSIELLGLNTLDIPAYFFQYR</sequence>
<dbReference type="OrthoDB" id="2418220at2"/>
<gene>
    <name evidence="1" type="ORF">SAMN05661086_00835</name>
</gene>